<keyword evidence="1" id="KW-0472">Membrane</keyword>
<keyword evidence="4" id="KW-1185">Reference proteome</keyword>
<dbReference type="RefSeq" id="WP_272447710.1">
    <property type="nucleotide sequence ID" value="NZ_JAMQKC010000037.1"/>
</dbReference>
<keyword evidence="1" id="KW-1133">Transmembrane helix</keyword>
<evidence type="ECO:0000313" key="3">
    <source>
        <dbReference type="EMBL" id="MDC3418641.1"/>
    </source>
</evidence>
<keyword evidence="1" id="KW-0812">Transmembrane</keyword>
<gene>
    <name evidence="3" type="ORF">NC799_17425</name>
</gene>
<dbReference type="EMBL" id="JAMQKC010000037">
    <property type="protein sequence ID" value="MDC3418641.1"/>
    <property type="molecule type" value="Genomic_DNA"/>
</dbReference>
<evidence type="ECO:0000256" key="1">
    <source>
        <dbReference type="SAM" id="Phobius"/>
    </source>
</evidence>
<organism evidence="3 4">
    <name type="scientific">Aquibacillus salsiterrae</name>
    <dbReference type="NCBI Taxonomy" id="2950439"/>
    <lineage>
        <taxon>Bacteria</taxon>
        <taxon>Bacillati</taxon>
        <taxon>Bacillota</taxon>
        <taxon>Bacilli</taxon>
        <taxon>Bacillales</taxon>
        <taxon>Bacillaceae</taxon>
        <taxon>Aquibacillus</taxon>
    </lineage>
</organism>
<feature type="transmembrane region" description="Helical" evidence="1">
    <location>
        <begin position="6"/>
        <end position="28"/>
    </location>
</feature>
<sequence length="68" mass="7919">MMMGGGILSMLLWIIILGFVIYGIVLLVMKPFEKDNQEDKSILILKERYARGEIDEQEFEEKKAKLKD</sequence>
<dbReference type="AlphaFoldDB" id="A0A9X3WHR3"/>
<accession>A0A9X3WHR3</accession>
<evidence type="ECO:0000313" key="4">
    <source>
        <dbReference type="Proteomes" id="UP001145069"/>
    </source>
</evidence>
<dbReference type="Pfam" id="PF09851">
    <property type="entry name" value="SHOCT"/>
    <property type="match status" value="1"/>
</dbReference>
<reference evidence="3" key="1">
    <citation type="submission" date="2022-06" db="EMBL/GenBank/DDBJ databases">
        <title>Aquibacillus sp. a new bacterium isolated from soil saline samples.</title>
        <authorList>
            <person name="Galisteo C."/>
            <person name="De La Haba R."/>
            <person name="Sanchez-Porro C."/>
            <person name="Ventosa A."/>
        </authorList>
    </citation>
    <scope>NUCLEOTIDE SEQUENCE</scope>
    <source>
        <strain evidence="3">3ASR75-54</strain>
    </source>
</reference>
<comment type="caution">
    <text evidence="3">The sequence shown here is derived from an EMBL/GenBank/DDBJ whole genome shotgun (WGS) entry which is preliminary data.</text>
</comment>
<dbReference type="InterPro" id="IPR018649">
    <property type="entry name" value="SHOCT"/>
</dbReference>
<name>A0A9X3WHR3_9BACI</name>
<dbReference type="Proteomes" id="UP001145069">
    <property type="component" value="Unassembled WGS sequence"/>
</dbReference>
<proteinExistence type="predicted"/>
<evidence type="ECO:0000259" key="2">
    <source>
        <dbReference type="Pfam" id="PF09851"/>
    </source>
</evidence>
<protein>
    <submittedName>
        <fullName evidence="3">SHOCT domain-containing protein</fullName>
    </submittedName>
</protein>
<feature type="domain" description="SHOCT" evidence="2">
    <location>
        <begin position="44"/>
        <end position="66"/>
    </location>
</feature>